<comment type="caution">
    <text evidence="1">The sequence shown here is derived from an EMBL/GenBank/DDBJ whole genome shotgun (WGS) entry which is preliminary data.</text>
</comment>
<dbReference type="RefSeq" id="WP_223790526.1">
    <property type="nucleotide sequence ID" value="NZ_JAIOUQ010000003.1"/>
</dbReference>
<dbReference type="EMBL" id="JAIOUQ010000003">
    <property type="protein sequence ID" value="MBZ2164872.1"/>
    <property type="molecule type" value="Genomic_DNA"/>
</dbReference>
<dbReference type="Proteomes" id="UP000825933">
    <property type="component" value="Unassembled WGS sequence"/>
</dbReference>
<keyword evidence="2" id="KW-1185">Reference proteome</keyword>
<organism evidence="1 2">
    <name type="scientific">Methanobacterium spitsbergense</name>
    <dbReference type="NCBI Taxonomy" id="2874285"/>
    <lineage>
        <taxon>Archaea</taxon>
        <taxon>Methanobacteriati</taxon>
        <taxon>Methanobacteriota</taxon>
        <taxon>Methanomada group</taxon>
        <taxon>Methanobacteria</taxon>
        <taxon>Methanobacteriales</taxon>
        <taxon>Methanobacteriaceae</taxon>
        <taxon>Methanobacterium</taxon>
    </lineage>
</organism>
<sequence>MDDKKTKELMAKCETMKDDPALMKECKMMLDTMAEKKVELEDNPNQDYTNMAENISADDVPKVLEMALKIAKSGKIKDPEIKIAAERLIRTLEPL</sequence>
<accession>A0A8T5ULX2</accession>
<gene>
    <name evidence="1" type="ORF">K8N75_02250</name>
</gene>
<reference evidence="2" key="1">
    <citation type="journal article" date="2022" name="Microbiol. Resour. Announc.">
        <title>Draft Genome Sequence of a Methanogenic Archaeon from West Spitsbergen Permafrost.</title>
        <authorList>
            <person name="Trubitsyn V."/>
            <person name="Rivkina E."/>
            <person name="Shcherbakova V."/>
        </authorList>
    </citation>
    <scope>NUCLEOTIDE SEQUENCE [LARGE SCALE GENOMIC DNA]</scope>
    <source>
        <strain evidence="2">VT</strain>
    </source>
</reference>
<dbReference type="AlphaFoldDB" id="A0A8T5ULX2"/>
<proteinExistence type="predicted"/>
<evidence type="ECO:0000313" key="2">
    <source>
        <dbReference type="Proteomes" id="UP000825933"/>
    </source>
</evidence>
<protein>
    <submittedName>
        <fullName evidence="1">Uncharacterized protein</fullName>
    </submittedName>
</protein>
<name>A0A8T5ULX2_9EURY</name>
<evidence type="ECO:0000313" key="1">
    <source>
        <dbReference type="EMBL" id="MBZ2164872.1"/>
    </source>
</evidence>